<protein>
    <submittedName>
        <fullName evidence="1">Uncharacterized protein</fullName>
    </submittedName>
</protein>
<comment type="caution">
    <text evidence="1">The sequence shown here is derived from an EMBL/GenBank/DDBJ whole genome shotgun (WGS) entry which is preliminary data.</text>
</comment>
<sequence length="45" mass="4841">MKAWNIHKIGEMKINANSIGSVIPVTKQVAAAAINIPFTFGRCAK</sequence>
<dbReference type="AlphaFoldDB" id="A0A645DLX4"/>
<organism evidence="1">
    <name type="scientific">bioreactor metagenome</name>
    <dbReference type="NCBI Taxonomy" id="1076179"/>
    <lineage>
        <taxon>unclassified sequences</taxon>
        <taxon>metagenomes</taxon>
        <taxon>ecological metagenomes</taxon>
    </lineage>
</organism>
<dbReference type="EMBL" id="VSSQ01037690">
    <property type="protein sequence ID" value="MPM90450.1"/>
    <property type="molecule type" value="Genomic_DNA"/>
</dbReference>
<reference evidence="1" key="1">
    <citation type="submission" date="2019-08" db="EMBL/GenBank/DDBJ databases">
        <authorList>
            <person name="Kucharzyk K."/>
            <person name="Murdoch R.W."/>
            <person name="Higgins S."/>
            <person name="Loffler F."/>
        </authorList>
    </citation>
    <scope>NUCLEOTIDE SEQUENCE</scope>
</reference>
<accession>A0A645DLX4</accession>
<gene>
    <name evidence="1" type="ORF">SDC9_137571</name>
</gene>
<name>A0A645DLX4_9ZZZZ</name>
<proteinExistence type="predicted"/>
<evidence type="ECO:0000313" key="1">
    <source>
        <dbReference type="EMBL" id="MPM90450.1"/>
    </source>
</evidence>